<keyword evidence="1" id="KW-0472">Membrane</keyword>
<comment type="caution">
    <text evidence="2">The sequence shown here is derived from an EMBL/GenBank/DDBJ whole genome shotgun (WGS) entry which is preliminary data.</text>
</comment>
<evidence type="ECO:0000256" key="1">
    <source>
        <dbReference type="SAM" id="Phobius"/>
    </source>
</evidence>
<name>Q0YTL7_9CHLB</name>
<evidence type="ECO:0000313" key="3">
    <source>
        <dbReference type="Proteomes" id="UP000004162"/>
    </source>
</evidence>
<keyword evidence="1" id="KW-0812">Transmembrane</keyword>
<keyword evidence="1" id="KW-1133">Transmembrane helix</keyword>
<accession>Q0YTL7</accession>
<reference evidence="2 3" key="1">
    <citation type="submission" date="2006-07" db="EMBL/GenBank/DDBJ databases">
        <title>Annotation of the draft genome assembly of Chlorobium ferroxidans DSM 13031.</title>
        <authorList>
            <consortium name="US DOE Joint Genome Institute (JGI-ORNL)"/>
            <person name="Larimer F."/>
            <person name="Land M."/>
            <person name="Hauser L."/>
        </authorList>
    </citation>
    <scope>NUCLEOTIDE SEQUENCE [LARGE SCALE GENOMIC DNA]</scope>
    <source>
        <strain evidence="2 3">DSM 13031</strain>
    </source>
</reference>
<evidence type="ECO:0000313" key="2">
    <source>
        <dbReference type="EMBL" id="EAT59649.1"/>
    </source>
</evidence>
<dbReference type="EMBL" id="AASE01000003">
    <property type="protein sequence ID" value="EAT59649.1"/>
    <property type="molecule type" value="Genomic_DNA"/>
</dbReference>
<feature type="transmembrane region" description="Helical" evidence="1">
    <location>
        <begin position="12"/>
        <end position="31"/>
    </location>
</feature>
<dbReference type="AlphaFoldDB" id="Q0YTL7"/>
<sequence length="41" mass="4744">MEETVKYTTLYAPVLFFVSGVFIVMLLNKFIGKQQSDKKTK</sequence>
<protein>
    <submittedName>
        <fullName evidence="2">Uncharacterized protein</fullName>
    </submittedName>
</protein>
<reference evidence="2 3" key="2">
    <citation type="submission" date="2006-07" db="EMBL/GenBank/DDBJ databases">
        <title>Sequencing of the draft genome and assembly of Chlorobium ferroxidans DSM 13031.</title>
        <authorList>
            <consortium name="US DOE Joint Genome Institute (JGI-PGF)"/>
            <person name="Copeland A."/>
            <person name="Lucas S."/>
            <person name="Lapidus A."/>
            <person name="Barry K."/>
            <person name="Glavina del Rio T."/>
            <person name="Dalin E."/>
            <person name="Tice H."/>
            <person name="Bruce D."/>
            <person name="Pitluck S."/>
            <person name="Richardson P."/>
        </authorList>
    </citation>
    <scope>NUCLEOTIDE SEQUENCE [LARGE SCALE GENOMIC DNA]</scope>
    <source>
        <strain evidence="2 3">DSM 13031</strain>
    </source>
</reference>
<gene>
    <name evidence="2" type="ORF">CferDRAFT_1656</name>
</gene>
<keyword evidence="3" id="KW-1185">Reference proteome</keyword>
<dbReference type="RefSeq" id="WP_006365786.1">
    <property type="nucleotide sequence ID" value="NZ_AASE01000003.1"/>
</dbReference>
<organism evidence="2 3">
    <name type="scientific">Chlorobium ferrooxidans DSM 13031</name>
    <dbReference type="NCBI Taxonomy" id="377431"/>
    <lineage>
        <taxon>Bacteria</taxon>
        <taxon>Pseudomonadati</taxon>
        <taxon>Chlorobiota</taxon>
        <taxon>Chlorobiia</taxon>
        <taxon>Chlorobiales</taxon>
        <taxon>Chlorobiaceae</taxon>
        <taxon>Chlorobium/Pelodictyon group</taxon>
        <taxon>Chlorobium</taxon>
    </lineage>
</organism>
<dbReference type="Proteomes" id="UP000004162">
    <property type="component" value="Unassembled WGS sequence"/>
</dbReference>
<proteinExistence type="predicted"/>